<keyword evidence="3" id="KW-1133">Transmembrane helix</keyword>
<sequence>MPVIPEDRRRTYWEVLGLKPGSSFDEIRKQYKRLALKVHQDKPGGSKEQFQQLSEAYEFFKAEFGSCHWTDETLKRKAEDLLAELREIIQKLQEVIDDRTGDDAYEACMALRAANEARQKKREEAINRRRGEQQKQRALDEHDLGIEATVAAYITANYELPKDGATTKTKTTHQHRGQAEAGEQGQAGGGTRGSGNSSAPSPSAAALAFIVAYILYSVAIVSRGMCFGE</sequence>
<dbReference type="SUPFAM" id="SSF46565">
    <property type="entry name" value="Chaperone J-domain"/>
    <property type="match status" value="1"/>
</dbReference>
<evidence type="ECO:0000256" key="2">
    <source>
        <dbReference type="SAM" id="MobiDB-lite"/>
    </source>
</evidence>
<keyword evidence="6" id="KW-1185">Reference proteome</keyword>
<dbReference type="SMART" id="SM00271">
    <property type="entry name" value="DnaJ"/>
    <property type="match status" value="1"/>
</dbReference>
<organism evidence="5 6">
    <name type="scientific">Vitrella brassicaformis (strain CCMP3155)</name>
    <dbReference type="NCBI Taxonomy" id="1169540"/>
    <lineage>
        <taxon>Eukaryota</taxon>
        <taxon>Sar</taxon>
        <taxon>Alveolata</taxon>
        <taxon>Colpodellida</taxon>
        <taxon>Vitrellaceae</taxon>
        <taxon>Vitrella</taxon>
    </lineage>
</organism>
<dbReference type="GO" id="GO:0051082">
    <property type="term" value="F:unfolded protein binding"/>
    <property type="evidence" value="ECO:0007669"/>
    <property type="project" value="TreeGrafter"/>
</dbReference>
<dbReference type="PhylomeDB" id="A0A0G4H5W6"/>
<dbReference type="Gene3D" id="1.10.287.110">
    <property type="entry name" value="DnaJ domain"/>
    <property type="match status" value="1"/>
</dbReference>
<dbReference type="CDD" id="cd06257">
    <property type="entry name" value="DnaJ"/>
    <property type="match status" value="1"/>
</dbReference>
<feature type="region of interest" description="Disordered" evidence="2">
    <location>
        <begin position="163"/>
        <end position="200"/>
    </location>
</feature>
<accession>A0A0G4H5W6</accession>
<dbReference type="InterPro" id="IPR001623">
    <property type="entry name" value="DnaJ_domain"/>
</dbReference>
<feature type="coiled-coil region" evidence="1">
    <location>
        <begin position="71"/>
        <end position="98"/>
    </location>
</feature>
<evidence type="ECO:0000256" key="1">
    <source>
        <dbReference type="SAM" id="Coils"/>
    </source>
</evidence>
<dbReference type="Proteomes" id="UP000041254">
    <property type="component" value="Unassembled WGS sequence"/>
</dbReference>
<dbReference type="Pfam" id="PF00226">
    <property type="entry name" value="DnaJ"/>
    <property type="match status" value="1"/>
</dbReference>
<dbReference type="STRING" id="1169540.A0A0G4H5W6"/>
<evidence type="ECO:0000313" key="5">
    <source>
        <dbReference type="EMBL" id="CEM39237.1"/>
    </source>
</evidence>
<protein>
    <recommendedName>
        <fullName evidence="4">J domain-containing protein</fullName>
    </recommendedName>
</protein>
<gene>
    <name evidence="5" type="ORF">Vbra_6654</name>
</gene>
<reference evidence="5 6" key="1">
    <citation type="submission" date="2014-11" db="EMBL/GenBank/DDBJ databases">
        <authorList>
            <person name="Zhu J."/>
            <person name="Qi W."/>
            <person name="Song R."/>
        </authorList>
    </citation>
    <scope>NUCLEOTIDE SEQUENCE [LARGE SCALE GENOMIC DNA]</scope>
</reference>
<feature type="domain" description="J" evidence="4">
    <location>
        <begin position="11"/>
        <end position="83"/>
    </location>
</feature>
<evidence type="ECO:0000313" key="6">
    <source>
        <dbReference type="Proteomes" id="UP000041254"/>
    </source>
</evidence>
<dbReference type="GO" id="GO:0044183">
    <property type="term" value="F:protein folding chaperone"/>
    <property type="evidence" value="ECO:0007669"/>
    <property type="project" value="TreeGrafter"/>
</dbReference>
<dbReference type="VEuPathDB" id="CryptoDB:Vbra_6654"/>
<dbReference type="GO" id="GO:0051087">
    <property type="term" value="F:protein-folding chaperone binding"/>
    <property type="evidence" value="ECO:0007669"/>
    <property type="project" value="TreeGrafter"/>
</dbReference>
<dbReference type="InterPro" id="IPR036869">
    <property type="entry name" value="J_dom_sf"/>
</dbReference>
<dbReference type="EMBL" id="CDMY01001028">
    <property type="protein sequence ID" value="CEM39237.1"/>
    <property type="molecule type" value="Genomic_DNA"/>
</dbReference>
<evidence type="ECO:0000259" key="4">
    <source>
        <dbReference type="PROSITE" id="PS50076"/>
    </source>
</evidence>
<keyword evidence="1" id="KW-0175">Coiled coil</keyword>
<evidence type="ECO:0000256" key="3">
    <source>
        <dbReference type="SAM" id="Phobius"/>
    </source>
</evidence>
<dbReference type="PANTHER" id="PTHR43948:SF10">
    <property type="entry name" value="MRJ, ISOFORM E"/>
    <property type="match status" value="1"/>
</dbReference>
<proteinExistence type="predicted"/>
<dbReference type="OrthoDB" id="10250354at2759"/>
<dbReference type="GO" id="GO:0005737">
    <property type="term" value="C:cytoplasm"/>
    <property type="evidence" value="ECO:0007669"/>
    <property type="project" value="TreeGrafter"/>
</dbReference>
<dbReference type="GO" id="GO:0005634">
    <property type="term" value="C:nucleus"/>
    <property type="evidence" value="ECO:0007669"/>
    <property type="project" value="TreeGrafter"/>
</dbReference>
<feature type="transmembrane region" description="Helical" evidence="3">
    <location>
        <begin position="204"/>
        <end position="222"/>
    </location>
</feature>
<keyword evidence="3" id="KW-0812">Transmembrane</keyword>
<dbReference type="InParanoid" id="A0A0G4H5W6"/>
<name>A0A0G4H5W6_VITBC</name>
<dbReference type="PANTHER" id="PTHR43948">
    <property type="entry name" value="DNAJ HOMOLOG SUBFAMILY B"/>
    <property type="match status" value="1"/>
</dbReference>
<dbReference type="AlphaFoldDB" id="A0A0G4H5W6"/>
<keyword evidence="3" id="KW-0472">Membrane</keyword>
<dbReference type="PROSITE" id="PS50076">
    <property type="entry name" value="DNAJ_2"/>
    <property type="match status" value="1"/>
</dbReference>
<feature type="region of interest" description="Disordered" evidence="2">
    <location>
        <begin position="121"/>
        <end position="141"/>
    </location>
</feature>